<reference evidence="2 3" key="1">
    <citation type="journal article" date="2016" name="BMC Genomics">
        <title>Comparative genomics reveals Cyclospora cayetanensis possesses coccidia-like metabolism and invasion components but unique surface antigens.</title>
        <authorList>
            <person name="Liu S."/>
            <person name="Wang L."/>
            <person name="Zheng H."/>
            <person name="Xu Z."/>
            <person name="Roellig D.M."/>
            <person name="Li N."/>
            <person name="Frace M.A."/>
            <person name="Tang K."/>
            <person name="Arrowood M.J."/>
            <person name="Moss D.M."/>
            <person name="Zhang L."/>
            <person name="Feng Y."/>
            <person name="Xiao L."/>
        </authorList>
    </citation>
    <scope>NUCLEOTIDE SEQUENCE [LARGE SCALE GENOMIC DNA]</scope>
    <source>
        <strain evidence="2 3">CHN_HEN01</strain>
    </source>
</reference>
<feature type="region of interest" description="Disordered" evidence="1">
    <location>
        <begin position="1"/>
        <end position="69"/>
    </location>
</feature>
<dbReference type="Proteomes" id="UP000095192">
    <property type="component" value="Unassembled WGS sequence"/>
</dbReference>
<evidence type="ECO:0000313" key="2">
    <source>
        <dbReference type="EMBL" id="OEH79695.1"/>
    </source>
</evidence>
<evidence type="ECO:0008006" key="4">
    <source>
        <dbReference type="Google" id="ProtNLM"/>
    </source>
</evidence>
<evidence type="ECO:0000313" key="3">
    <source>
        <dbReference type="Proteomes" id="UP000095192"/>
    </source>
</evidence>
<organism evidence="2 3">
    <name type="scientific">Cyclospora cayetanensis</name>
    <dbReference type="NCBI Taxonomy" id="88456"/>
    <lineage>
        <taxon>Eukaryota</taxon>
        <taxon>Sar</taxon>
        <taxon>Alveolata</taxon>
        <taxon>Apicomplexa</taxon>
        <taxon>Conoidasida</taxon>
        <taxon>Coccidia</taxon>
        <taxon>Eucoccidiorida</taxon>
        <taxon>Eimeriorina</taxon>
        <taxon>Eimeriidae</taxon>
        <taxon>Cyclospora</taxon>
    </lineage>
</organism>
<proteinExistence type="predicted"/>
<feature type="region of interest" description="Disordered" evidence="1">
    <location>
        <begin position="593"/>
        <end position="620"/>
    </location>
</feature>
<evidence type="ECO:0000256" key="1">
    <source>
        <dbReference type="SAM" id="MobiDB-lite"/>
    </source>
</evidence>
<feature type="region of interest" description="Disordered" evidence="1">
    <location>
        <begin position="1529"/>
        <end position="1548"/>
    </location>
</feature>
<feature type="compositionally biased region" description="Low complexity" evidence="1">
    <location>
        <begin position="28"/>
        <end position="37"/>
    </location>
</feature>
<keyword evidence="3" id="KW-1185">Reference proteome</keyword>
<feature type="compositionally biased region" description="Acidic residues" evidence="1">
    <location>
        <begin position="51"/>
        <end position="62"/>
    </location>
</feature>
<sequence>MLLLASRRLTHAKPSSPTSQASGGGGSLWCSFPSSSSLRAVRKHDGLPTQEEQEDFGDDEDGFVSAKSEDAPTRMWVSCEAELLRQQQQQEAPRGDGRLQQHHPQQHAAYAHQQRQQRRRSCSIAWEQDEEEGDTAVSAAVCRCETVDELLQLLHNVAASTPLRQQPSSVLLRALHQLAVLAGNTTRHPSSKQQRPHHVSRFPIVKVGFFPVSPAVDAASAHQDLLAALQLCGTSLSPPGAVEVLRNLSRLNLLPQQPLLQSGDPWRLSSNSLVALWQAADDMPLLQQQQGLLHPLVAITTQRLNKAAAEAAGRAAEAASRDPMRLEPQHAVCIGRCAARMRLGCKYTSLTESFGRYIRDWLAVDPPFHPQQGLQLVHQHWRQRGSAKDRLLATSKCLFALARLEDQQQRAKTRKQQQRATFQPAELQKILVRLAADLHLLQPQEMPLLLAAVNALLLGRQQQEDVQQPFSNTAVVEARAATSSAAETSSASGSSLQKGAAGPLGVNAIVERYGIDLADVTTALHHLAILSKQHPRQDKQTRRQQVELLLDARMMRLLSAAADYAPVADGSVTRILWAVHRIEAEAGAAVRTRATDAVSEEEEEHKQQPTETAAGDDSDSLSLIKNPKFAASLCNAVLRGLDQLQSAEASAVLLALAKLRWLLLPVQVSRHEQHRHDAADMLHLVWQMLARLTELSVLPSAGTAGDGQKPAAAEAQPSFPAADAALAAAADTAWIEGLCGSLESAGAELTSFLAKEQAEPPSGFTPHMAARVLHSGVAAAAERRLAGISRRTASEETDAPIKTLTPHNQQLLKAALLAVPARAEHRATSLRLIARLLQMLPPNATPQLSQVLSEANRLLQPIHQSEENKFQQQQQTVSAAQTSRTPRRVLSKWISSHWYDMNPALQRLLVPLIEFLGIQQALLQVLDCQFDPLQEHAVQQHRPAAAAARQKTPAARQQLMQLLRWKRPVDAPPTHRQLQQLEHRGTMWGEIELRVAARAAVAASDLLREWQEEPNSEAAQLLQPAVYALLQHMTKAASATPSDGAFIYLSEADQPEDQCSFALAEDSSASSAAFPDTQASKTSHEASPATLTAVAAALLRLRPFMSDMQAAASTAASRQVLLQLCSAAATRHAQPKQLLHLDRHSAVSQAAAATLLLRELTQLLQPTRTAASREVTLLSPRETSEIFAAAAKLLRSAKQTVSSLPRTSALSLVQEAAEIALHATGKATTTAAKDACDALSAAASLLRLSCSSFQLPMDAAASVAVVAAAASMGKLIAALKRLHPAVAQAASDLAAHDSGSGVPAALRQAADDVDAAQQDSSAVHATVEHAQVPPEIEKSNDALWGAAVDALLQQAAPLGASNVLEWADSAVTLSSTGLLQHRSASEEILPGGAAAAPCAEQTDARGKHLEMMLYGYGSQRSFWQQNVSSLSIPNNKNAGDLLMQRRGAGSSSRRLTLLLLLLTAATRLGAFEALHWQSLQPTEDPMDKEAQLQQGIFQQRQQPLPQLLRVLRLAMAAAAFPPTVALQQERRESQQALPQTVPGKHPGWNSEASSAYRALVRQASDQAGAVLQQLNMAATAAKEKSASYSLDSALRRLQGRGVSVLGMLDCLNKLRLVHCTAAATRQGNSQSSLQQQQHQEALFPDATLTSCCRKECAQADWRLLLKRASALEGNASHQLSALHKGQQEGSQLAVEADGPLHFVWRCHAAAQSLRPPSRQQKRQQPTEPTQQYGLTALTALKRDLLQHTGVPFIAVDTWRWAVLRDSREKQQFVLQLLQEQQPLP</sequence>
<feature type="region of interest" description="Disordered" evidence="1">
    <location>
        <begin position="85"/>
        <end position="114"/>
    </location>
</feature>
<protein>
    <recommendedName>
        <fullName evidence="4">RAP domain-containing protein</fullName>
    </recommendedName>
</protein>
<dbReference type="InParanoid" id="A0A1D3D8A5"/>
<dbReference type="EMBL" id="JROU02000305">
    <property type="protein sequence ID" value="OEH79695.1"/>
    <property type="molecule type" value="Genomic_DNA"/>
</dbReference>
<gene>
    <name evidence="2" type="ORF">cyc_08364</name>
</gene>
<name>A0A1D3D8A5_9EIME</name>
<dbReference type="VEuPathDB" id="ToxoDB:cyc_08364"/>
<comment type="caution">
    <text evidence="2">The sequence shown here is derived from an EMBL/GenBank/DDBJ whole genome shotgun (WGS) entry which is preliminary data.</text>
</comment>
<accession>A0A1D3D8A5</accession>